<gene>
    <name evidence="1" type="ORF">FJK96_18040</name>
</gene>
<evidence type="ECO:0000313" key="1">
    <source>
        <dbReference type="EMBL" id="QDF71866.1"/>
    </source>
</evidence>
<sequence>MLWLYMLLDEYEAAVDSDLSRFHGIDYRDRWRFDEHGRRKLTLRMIHNRVSYLDHDSGIAKALARSEGEIPWSLGDYLIADVVHALTGEPHPSRPLTPEQKAKAREMAAVMEERRARANRAKAKQAERQRIVDESIAEAQANVIRNRDLSQREV</sequence>
<dbReference type="RefSeq" id="WP_075908181.1">
    <property type="nucleotide sequence ID" value="NZ_MAFJ01000036.1"/>
</dbReference>
<organism evidence="1 2">
    <name type="scientific">Mycobacteroides chelonae</name>
    <name type="common">Mycobacterium chelonae</name>
    <dbReference type="NCBI Taxonomy" id="1774"/>
    <lineage>
        <taxon>Bacteria</taxon>
        <taxon>Bacillati</taxon>
        <taxon>Actinomycetota</taxon>
        <taxon>Actinomycetes</taxon>
        <taxon>Mycobacteriales</taxon>
        <taxon>Mycobacteriaceae</taxon>
        <taxon>Mycobacteroides</taxon>
    </lineage>
</organism>
<reference evidence="1 2" key="1">
    <citation type="submission" date="2019-06" db="EMBL/GenBank/DDBJ databases">
        <title>Whole geneome sequnce of Mycobacteroides chelonae M77 isolated from bovine milk from Meghalaya, India.</title>
        <authorList>
            <person name="Vise E."/>
            <person name="Das S."/>
            <person name="Garg A."/>
            <person name="Ghatak S."/>
            <person name="Shakuntala I."/>
            <person name="Milton A.A.P."/>
            <person name="Karam A."/>
            <person name="Sanjukta R."/>
            <person name="Puro K."/>
            <person name="Sen A."/>
        </authorList>
    </citation>
    <scope>NUCLEOTIDE SEQUENCE [LARGE SCALE GENOMIC DNA]</scope>
    <source>
        <strain evidence="1 2">M77</strain>
    </source>
</reference>
<accession>A0AB73U4K7</accession>
<dbReference type="EMBL" id="CP041150">
    <property type="protein sequence ID" value="QDF71866.1"/>
    <property type="molecule type" value="Genomic_DNA"/>
</dbReference>
<evidence type="ECO:0000313" key="2">
    <source>
        <dbReference type="Proteomes" id="UP000317728"/>
    </source>
</evidence>
<protein>
    <submittedName>
        <fullName evidence="1">Uncharacterized protein</fullName>
    </submittedName>
</protein>
<name>A0AB73U4K7_MYCCH</name>
<dbReference type="AlphaFoldDB" id="A0AB73U4K7"/>
<proteinExistence type="predicted"/>
<dbReference type="Proteomes" id="UP000317728">
    <property type="component" value="Chromosome"/>
</dbReference>